<dbReference type="PANTHER" id="PTHR40616:SF1">
    <property type="entry name" value="LINALOOL DEHYDRATASE_ISOMERASE DOMAIN-CONTAINING PROTEIN"/>
    <property type="match status" value="1"/>
</dbReference>
<dbReference type="KEGG" id="proo:MJB10_03795"/>
<evidence type="ECO:0000313" key="2">
    <source>
        <dbReference type="Proteomes" id="UP001304650"/>
    </source>
</evidence>
<dbReference type="RefSeq" id="WP_314801873.1">
    <property type="nucleotide sequence ID" value="NZ_CP130319.1"/>
</dbReference>
<gene>
    <name evidence="1" type="ORF">MJB10_03795</name>
</gene>
<sequence length="510" mass="58078">MEYGNEDDVNRAIPILETIVDLQDQDPSHATYGIWAYFYEESIEEMAMPDWNMADFNGKQLVLTLKKHMKRLPHQTVDRIKHAIHCACEAIIKRNVGPGYTNICVMGALITLAGGELLDNRTFVEYGVKRLEALLELTTRMNAYVEYNSSHYAMITADELDTIRTIVDNADALRIADALYHFTWNSIGKHYHARTGQWSGPHSRSYVTLLHPDCQEYHFIERGTKEAYKDAGFTRCPEDLLSLFVTEEQRYFKSESLDEAYSGYQNIATTYVTEEFALGSFSNDFMWNQRRNLIAYVDNNGRAAYVQLRFLNEGKDFCSAVFAGVQDHADVLFGLNLATDNGAWHPNLDKIDGKFTTGDLRLRLEIGGYIEGVSWSMEQDKYDVSVSIGNQILRLKQLAAVSEWDEPQLQISKEDGLVCVDYVFYNGEKRCFNFHDLEQAAWSYLCTLSKQPEYLQPRAHISGDFLVAAMTAVNGNEFSISLKLKPDLTEKLFKTNISSASVIKKESKQS</sequence>
<accession>A0AA96LQF8</accession>
<dbReference type="Proteomes" id="UP001304650">
    <property type="component" value="Chromosome"/>
</dbReference>
<dbReference type="EMBL" id="CP130319">
    <property type="protein sequence ID" value="WNR45269.1"/>
    <property type="molecule type" value="Genomic_DNA"/>
</dbReference>
<dbReference type="PANTHER" id="PTHR40616">
    <property type="entry name" value="LINALOOL DEHYDRATASE_ISOMERASE DOMAIN-CONTAINING PROTEIN"/>
    <property type="match status" value="1"/>
</dbReference>
<dbReference type="AlphaFoldDB" id="A0AA96LQF8"/>
<evidence type="ECO:0000313" key="1">
    <source>
        <dbReference type="EMBL" id="WNR45269.1"/>
    </source>
</evidence>
<protein>
    <submittedName>
        <fullName evidence="1">Uncharacterized protein</fullName>
    </submittedName>
</protein>
<reference evidence="1" key="1">
    <citation type="submission" date="2022-02" db="EMBL/GenBank/DDBJ databases">
        <title>Paenibacillus sp. MBLB1832 Whole Genome Shotgun Sequencing.</title>
        <authorList>
            <person name="Hwang C.Y."/>
            <person name="Cho E.-S."/>
            <person name="Seo M.-J."/>
        </authorList>
    </citation>
    <scope>NUCLEOTIDE SEQUENCE</scope>
    <source>
        <strain evidence="1">MBLB1832</strain>
    </source>
</reference>
<name>A0AA96LQF8_9BACL</name>
<keyword evidence="2" id="KW-1185">Reference proteome</keyword>
<organism evidence="1 2">
    <name type="scientific">Paenibacillus roseopurpureus</name>
    <dbReference type="NCBI Taxonomy" id="2918901"/>
    <lineage>
        <taxon>Bacteria</taxon>
        <taxon>Bacillati</taxon>
        <taxon>Bacillota</taxon>
        <taxon>Bacilli</taxon>
        <taxon>Bacillales</taxon>
        <taxon>Paenibacillaceae</taxon>
        <taxon>Paenibacillus</taxon>
    </lineage>
</organism>
<proteinExistence type="predicted"/>